<organism evidence="1 2">
    <name type="scientific">Candidatus Aramenus sulfurataquae</name>
    <dbReference type="NCBI Taxonomy" id="1326980"/>
    <lineage>
        <taxon>Archaea</taxon>
        <taxon>Thermoproteota</taxon>
        <taxon>Thermoprotei</taxon>
        <taxon>Sulfolobales</taxon>
        <taxon>Sulfolobaceae</taxon>
        <taxon>Candidatus Aramenus</taxon>
    </lineage>
</organism>
<evidence type="ECO:0000313" key="2">
    <source>
        <dbReference type="Proteomes" id="UP000054284"/>
    </source>
</evidence>
<dbReference type="EMBL" id="ASRH01000024">
    <property type="protein sequence ID" value="EWG06437.1"/>
    <property type="molecule type" value="Genomic_DNA"/>
</dbReference>
<gene>
    <name evidence="1" type="ORF">ASUL_09519</name>
</gene>
<evidence type="ECO:0000313" key="1">
    <source>
        <dbReference type="EMBL" id="EWG06437.1"/>
    </source>
</evidence>
<name>W7KV03_9CREN</name>
<sequence>MLSKRVLPGDKEMIVKKGDVIDPKTFSLLVVKEPTQIISDDKIITINNATVEYVEVKENQIGILTPTTLVLIGIEKLEHGAKIRGVNAAQIRDPEVGVLRRH</sequence>
<keyword evidence="2" id="KW-1185">Reference proteome</keyword>
<comment type="caution">
    <text evidence="1">The sequence shown here is derived from an EMBL/GenBank/DDBJ whole genome shotgun (WGS) entry which is preliminary data.</text>
</comment>
<proteinExistence type="predicted"/>
<protein>
    <submittedName>
        <fullName evidence="1">Uncharacterized protein</fullName>
    </submittedName>
</protein>
<accession>W7KV03</accession>
<dbReference type="AlphaFoldDB" id="W7KV03"/>
<dbReference type="Proteomes" id="UP000054284">
    <property type="component" value="Unassembled WGS sequence"/>
</dbReference>
<reference evidence="1 2" key="1">
    <citation type="journal article" date="2014" name="Genome Announc.">
        <title>Draft Genome Sequence of the Sulfolobales Archaeon AZ1, Obtained through Metagenomic Analysis of a Mexican Hot Spring.</title>
        <authorList>
            <person name="Servin-Garciduenas L.E."/>
            <person name="Martinez-Romero E."/>
        </authorList>
    </citation>
    <scope>NUCLEOTIDE SEQUENCE [LARGE SCALE GENOMIC DNA]</scope>
    <source>
        <strain evidence="1">AZ1-illumnia</strain>
    </source>
</reference>